<dbReference type="SMART" id="SM00770">
    <property type="entry name" value="Zn_dep_PLPC"/>
    <property type="match status" value="1"/>
</dbReference>
<feature type="domain" description="Zn-dependent PLC" evidence="10">
    <location>
        <begin position="66"/>
        <end position="288"/>
    </location>
</feature>
<dbReference type="GO" id="GO:0034480">
    <property type="term" value="F:phosphatidylcholine phospholipase C activity"/>
    <property type="evidence" value="ECO:0007669"/>
    <property type="project" value="UniProtKB-EC"/>
</dbReference>
<keyword evidence="5 9" id="KW-0732">Signal</keyword>
<dbReference type="SUPFAM" id="SSF48537">
    <property type="entry name" value="Phospholipase C/P1 nuclease"/>
    <property type="match status" value="1"/>
</dbReference>
<keyword evidence="6 11" id="KW-0378">Hydrolase</keyword>
<protein>
    <recommendedName>
        <fullName evidence="2">Phospholipase C</fullName>
        <ecNumber evidence="1">3.1.4.3</ecNumber>
    </recommendedName>
    <alternativeName>
        <fullName evidence="8">Phosphatidylcholine cholinephosphohydrolase</fullName>
    </alternativeName>
</protein>
<dbReference type="InterPro" id="IPR001531">
    <property type="entry name" value="Zn_PLipaseC"/>
</dbReference>
<evidence type="ECO:0000256" key="7">
    <source>
        <dbReference type="ARBA" id="ARBA00022833"/>
    </source>
</evidence>
<dbReference type="EMBL" id="CZAW01000072">
    <property type="protein sequence ID" value="CUQ09813.1"/>
    <property type="molecule type" value="Genomic_DNA"/>
</dbReference>
<reference evidence="11 12" key="1">
    <citation type="submission" date="2015-09" db="EMBL/GenBank/DDBJ databases">
        <authorList>
            <consortium name="Pathogen Informatics"/>
        </authorList>
    </citation>
    <scope>NUCLEOTIDE SEQUENCE [LARGE SCALE GENOMIC DNA]</scope>
    <source>
        <strain evidence="11 12">2789STDY5834911</strain>
    </source>
</reference>
<gene>
    <name evidence="11" type="primary">plc</name>
    <name evidence="11" type="ORF">ERS852523_03950</name>
</gene>
<dbReference type="Gene3D" id="1.10.575.10">
    <property type="entry name" value="P1 Nuclease"/>
    <property type="match status" value="1"/>
</dbReference>
<dbReference type="Pfam" id="PF00882">
    <property type="entry name" value="Zn_dep_PLPC"/>
    <property type="match status" value="1"/>
</dbReference>
<dbReference type="InterPro" id="IPR029002">
    <property type="entry name" value="PLPC/GPLD1"/>
</dbReference>
<evidence type="ECO:0000256" key="1">
    <source>
        <dbReference type="ARBA" id="ARBA00012018"/>
    </source>
</evidence>
<dbReference type="GO" id="GO:0008270">
    <property type="term" value="F:zinc ion binding"/>
    <property type="evidence" value="ECO:0007669"/>
    <property type="project" value="InterPro"/>
</dbReference>
<keyword evidence="4" id="KW-0479">Metal-binding</keyword>
<evidence type="ECO:0000256" key="5">
    <source>
        <dbReference type="ARBA" id="ARBA00022729"/>
    </source>
</evidence>
<evidence type="ECO:0000313" key="12">
    <source>
        <dbReference type="Proteomes" id="UP000095712"/>
    </source>
</evidence>
<evidence type="ECO:0000256" key="9">
    <source>
        <dbReference type="SAM" id="SignalP"/>
    </source>
</evidence>
<feature type="signal peptide" evidence="9">
    <location>
        <begin position="1"/>
        <end position="27"/>
    </location>
</feature>
<name>A0A174TID0_9FIRM</name>
<dbReference type="PRINTS" id="PR00479">
    <property type="entry name" value="PRPHPHLPASEC"/>
</dbReference>
<evidence type="ECO:0000256" key="4">
    <source>
        <dbReference type="ARBA" id="ARBA00022723"/>
    </source>
</evidence>
<keyword evidence="3" id="KW-0964">Secreted</keyword>
<accession>A0A174TID0</accession>
<proteinExistence type="predicted"/>
<evidence type="ECO:0000313" key="11">
    <source>
        <dbReference type="EMBL" id="CUQ09813.1"/>
    </source>
</evidence>
<feature type="chain" id="PRO_5008033909" description="Phospholipase C" evidence="9">
    <location>
        <begin position="28"/>
        <end position="288"/>
    </location>
</feature>
<evidence type="ECO:0000256" key="2">
    <source>
        <dbReference type="ARBA" id="ARBA00018391"/>
    </source>
</evidence>
<organism evidence="11 12">
    <name type="scientific">Blautia wexlerae</name>
    <dbReference type="NCBI Taxonomy" id="418240"/>
    <lineage>
        <taxon>Bacteria</taxon>
        <taxon>Bacillati</taxon>
        <taxon>Bacillota</taxon>
        <taxon>Clostridia</taxon>
        <taxon>Lachnospirales</taxon>
        <taxon>Lachnospiraceae</taxon>
        <taxon>Blautia</taxon>
    </lineage>
</organism>
<sequence length="288" mass="31713">MKKKKFELIVVIAMMLTLIINTTCVSANDKTNDDYSIPQKIIDIANGSDEIYGEGVPIEHIDPNKPQPKFTSGGIDHTHQYIVASALVILSNDQGTSVLNNADYADTLMLSTDWPDKLGNETDYGTFSGHFYDPDTEKNWLGQTSPTAKTRAASYFNKAVEAYTQGQIESAMVYIGRGSHYVSDLNEPHHASNLTAINSNHTAFETYVDEHRNEYKISGNTLSEGIYTDATSMEINSLLKNAAKQAKNIVGEAQNESTYSSAGDKCVKNAVVTVVQYFYKFGTTVGIY</sequence>
<evidence type="ECO:0000256" key="3">
    <source>
        <dbReference type="ARBA" id="ARBA00022525"/>
    </source>
</evidence>
<dbReference type="Proteomes" id="UP000095712">
    <property type="component" value="Unassembled WGS sequence"/>
</dbReference>
<dbReference type="PROSITE" id="PS51346">
    <property type="entry name" value="PROKAR_ZN_DEPEND_PLPC_2"/>
    <property type="match status" value="1"/>
</dbReference>
<dbReference type="RefSeq" id="WP_242860553.1">
    <property type="nucleotide sequence ID" value="NZ_CZAW01000072.1"/>
</dbReference>
<evidence type="ECO:0000256" key="6">
    <source>
        <dbReference type="ARBA" id="ARBA00022801"/>
    </source>
</evidence>
<dbReference type="CDD" id="cd11009">
    <property type="entry name" value="Zn_dep_PLPC"/>
    <property type="match status" value="1"/>
</dbReference>
<dbReference type="InterPro" id="IPR008947">
    <property type="entry name" value="PLipase_C/P1_nuclease_dom_sf"/>
</dbReference>
<evidence type="ECO:0000259" key="10">
    <source>
        <dbReference type="PROSITE" id="PS51346"/>
    </source>
</evidence>
<keyword evidence="7" id="KW-0862">Zinc</keyword>
<dbReference type="EC" id="3.1.4.3" evidence="1"/>
<dbReference type="AlphaFoldDB" id="A0A174TID0"/>
<evidence type="ECO:0000256" key="8">
    <source>
        <dbReference type="ARBA" id="ARBA00031285"/>
    </source>
</evidence>